<dbReference type="Proteomes" id="UP000184442">
    <property type="component" value="Unassembled WGS sequence"/>
</dbReference>
<organism evidence="2 3">
    <name type="scientific">Lutispora thermophila DSM 19022</name>
    <dbReference type="NCBI Taxonomy" id="1122184"/>
    <lineage>
        <taxon>Bacteria</taxon>
        <taxon>Bacillati</taxon>
        <taxon>Bacillota</taxon>
        <taxon>Clostridia</taxon>
        <taxon>Lutisporales</taxon>
        <taxon>Lutisporaceae</taxon>
        <taxon>Lutispora</taxon>
    </lineage>
</organism>
<dbReference type="SUPFAM" id="SSF55315">
    <property type="entry name" value="L30e-like"/>
    <property type="match status" value="1"/>
</dbReference>
<dbReference type="RefSeq" id="WP_073027900.1">
    <property type="nucleotide sequence ID" value="NZ_FQZS01000039.1"/>
</dbReference>
<dbReference type="Gene3D" id="3.30.1330.30">
    <property type="match status" value="1"/>
</dbReference>
<feature type="domain" description="Ribosomal protein eL8/eL30/eS12/Gadd45" evidence="1">
    <location>
        <begin position="5"/>
        <end position="79"/>
    </location>
</feature>
<evidence type="ECO:0000259" key="1">
    <source>
        <dbReference type="Pfam" id="PF01248"/>
    </source>
</evidence>
<gene>
    <name evidence="2" type="ORF">SAMN02745176_03397</name>
</gene>
<accession>A0A1M6IUA0</accession>
<dbReference type="OrthoDB" id="2353623at2"/>
<dbReference type="InterPro" id="IPR004038">
    <property type="entry name" value="Ribosomal_eL8/eL30/eS12/Gad45"/>
</dbReference>
<evidence type="ECO:0000313" key="3">
    <source>
        <dbReference type="Proteomes" id="UP000184442"/>
    </source>
</evidence>
<dbReference type="EMBL" id="FQZS01000039">
    <property type="protein sequence ID" value="SHJ38027.1"/>
    <property type="molecule type" value="Genomic_DNA"/>
</dbReference>
<keyword evidence="3" id="KW-1185">Reference proteome</keyword>
<dbReference type="GO" id="GO:0005840">
    <property type="term" value="C:ribosome"/>
    <property type="evidence" value="ECO:0007669"/>
    <property type="project" value="UniProtKB-KW"/>
</dbReference>
<proteinExistence type="predicted"/>
<keyword evidence="2" id="KW-0687">Ribonucleoprotein</keyword>
<dbReference type="AlphaFoldDB" id="A0A1M6IUA0"/>
<keyword evidence="2" id="KW-0689">Ribosomal protein</keyword>
<protein>
    <submittedName>
        <fullName evidence="2">LSU ribosomal protein L7AE</fullName>
    </submittedName>
</protein>
<dbReference type="InterPro" id="IPR029064">
    <property type="entry name" value="Ribosomal_eL30-like_sf"/>
</dbReference>
<reference evidence="2 3" key="1">
    <citation type="submission" date="2016-11" db="EMBL/GenBank/DDBJ databases">
        <authorList>
            <person name="Jaros S."/>
            <person name="Januszkiewicz K."/>
            <person name="Wedrychowicz H."/>
        </authorList>
    </citation>
    <scope>NUCLEOTIDE SEQUENCE [LARGE SCALE GENOMIC DNA]</scope>
    <source>
        <strain evidence="2 3">DSM 19022</strain>
    </source>
</reference>
<sequence>MERLRSSKKRIIGLKQTLKAIKNGTVNIVYLANDADEPIKNSILEECRGKDIEIVQIDTMKKLGEACGIDVNASCASILKG</sequence>
<evidence type="ECO:0000313" key="2">
    <source>
        <dbReference type="EMBL" id="SHJ38027.1"/>
    </source>
</evidence>
<dbReference type="STRING" id="1122184.SAMN02745176_03397"/>
<dbReference type="Pfam" id="PF01248">
    <property type="entry name" value="Ribosomal_L7Ae"/>
    <property type="match status" value="1"/>
</dbReference>
<name>A0A1M6IUA0_9FIRM</name>